<dbReference type="RefSeq" id="WP_035964849.1">
    <property type="nucleotide sequence ID" value="NZ_JAQDPS010000010.1"/>
</dbReference>
<dbReference type="Proteomes" id="UP000030664">
    <property type="component" value="Unassembled WGS sequence"/>
</dbReference>
<keyword evidence="3" id="KW-0315">Glutamine amidotransferase</keyword>
<evidence type="ECO:0000313" key="4">
    <source>
        <dbReference type="Proteomes" id="UP000030664"/>
    </source>
</evidence>
<dbReference type="InterPro" id="IPR006286">
    <property type="entry name" value="C56_PfpI-like"/>
</dbReference>
<proteinExistence type="inferred from homology"/>
<accession>A0A0B0DAI8</accession>
<dbReference type="InterPro" id="IPR002818">
    <property type="entry name" value="DJ-1/PfpI"/>
</dbReference>
<dbReference type="Pfam" id="PF01965">
    <property type="entry name" value="DJ-1_PfpI"/>
    <property type="match status" value="1"/>
</dbReference>
<comment type="similarity">
    <text evidence="1">Belongs to the peptidase C56 family.</text>
</comment>
<keyword evidence="3" id="KW-0808">Transferase</keyword>
<reference evidence="3 4" key="1">
    <citation type="submission" date="2014-09" db="EMBL/GenBank/DDBJ databases">
        <title>High-quality draft genome sequence of Kocuria marina SO9-6, an actinobacterium isolated from a copper mine.</title>
        <authorList>
            <person name="Castro D.B."/>
            <person name="Pereira L.B."/>
            <person name="Silva M.V."/>
            <person name="Silva B.P."/>
            <person name="Zanardi B.R."/>
            <person name="Carlos C."/>
            <person name="Belgini D.R."/>
            <person name="Limache E.G."/>
            <person name="Lacerda G.V."/>
            <person name="Nery M.B."/>
            <person name="Gomes M.B."/>
            <person name="Souza S."/>
            <person name="Silva T.M."/>
            <person name="Rodrigues V.D."/>
            <person name="Paulino L.C."/>
            <person name="Vicentini R."/>
            <person name="Ferraz L.F."/>
            <person name="Ottoboni L.M."/>
        </authorList>
    </citation>
    <scope>NUCLEOTIDE SEQUENCE [LARGE SCALE GENOMIC DNA]</scope>
    <source>
        <strain evidence="3 4">SO9-6</strain>
    </source>
</reference>
<dbReference type="GO" id="GO:0016740">
    <property type="term" value="F:transferase activity"/>
    <property type="evidence" value="ECO:0007669"/>
    <property type="project" value="UniProtKB-KW"/>
</dbReference>
<comment type="caution">
    <text evidence="3">The sequence shown here is derived from an EMBL/GenBank/DDBJ whole genome shotgun (WGS) entry which is preliminary data.</text>
</comment>
<dbReference type="AlphaFoldDB" id="A0A0B0DAI8"/>
<evidence type="ECO:0000259" key="2">
    <source>
        <dbReference type="Pfam" id="PF01965"/>
    </source>
</evidence>
<dbReference type="CDD" id="cd03134">
    <property type="entry name" value="GATase1_PfpI_like"/>
    <property type="match status" value="1"/>
</dbReference>
<dbReference type="PROSITE" id="PS51276">
    <property type="entry name" value="PEPTIDASE_C56_PFPI"/>
    <property type="match status" value="1"/>
</dbReference>
<evidence type="ECO:0000256" key="1">
    <source>
        <dbReference type="ARBA" id="ARBA00008542"/>
    </source>
</evidence>
<dbReference type="eggNOG" id="COG0693">
    <property type="taxonomic scope" value="Bacteria"/>
</dbReference>
<dbReference type="NCBIfam" id="TIGR01382">
    <property type="entry name" value="PfpI"/>
    <property type="match status" value="1"/>
</dbReference>
<organism evidence="3 4">
    <name type="scientific">Kocuria marina</name>
    <dbReference type="NCBI Taxonomy" id="223184"/>
    <lineage>
        <taxon>Bacteria</taxon>
        <taxon>Bacillati</taxon>
        <taxon>Actinomycetota</taxon>
        <taxon>Actinomycetes</taxon>
        <taxon>Micrococcales</taxon>
        <taxon>Micrococcaceae</taxon>
        <taxon>Kocuria</taxon>
    </lineage>
</organism>
<name>A0A0B0DAI8_9MICC</name>
<dbReference type="Gene3D" id="3.40.50.880">
    <property type="match status" value="1"/>
</dbReference>
<evidence type="ECO:0000313" key="3">
    <source>
        <dbReference type="EMBL" id="KHE73795.1"/>
    </source>
</evidence>
<dbReference type="InterPro" id="IPR029062">
    <property type="entry name" value="Class_I_gatase-like"/>
</dbReference>
<dbReference type="EMBL" id="JROM01000045">
    <property type="protein sequence ID" value="KHE73795.1"/>
    <property type="molecule type" value="Genomic_DNA"/>
</dbReference>
<gene>
    <name evidence="3" type="ORF">AS25_10155</name>
</gene>
<sequence>MAELSGKKILLLSENQGVEQDELKVPAEKLREAGAEVTVAAPETGEIKSLVSDWDLGETFPVDQTISSVNESEYDLLLLPGGTLNADSLRLNEDAQKIAKSFVSSGRPVASICHGPWLLVETGVVDGKTLTSYASLKTDITNAGGNWVDQEVKVCPANEWTLITSRNPGDLEAFVGAIKEQLSV</sequence>
<dbReference type="PANTHER" id="PTHR42733:SF12">
    <property type="entry name" value="PROTEINASE"/>
    <property type="match status" value="1"/>
</dbReference>
<dbReference type="STRING" id="223184.AS25_10155"/>
<dbReference type="PANTHER" id="PTHR42733">
    <property type="entry name" value="DJ-1 PROTEIN"/>
    <property type="match status" value="1"/>
</dbReference>
<feature type="domain" description="DJ-1/PfpI" evidence="2">
    <location>
        <begin position="7"/>
        <end position="180"/>
    </location>
</feature>
<protein>
    <submittedName>
        <fullName evidence="3">Glutamine amidotransferase</fullName>
    </submittedName>
</protein>
<dbReference type="SUPFAM" id="SSF52317">
    <property type="entry name" value="Class I glutamine amidotransferase-like"/>
    <property type="match status" value="1"/>
</dbReference>